<evidence type="ECO:0000313" key="2">
    <source>
        <dbReference type="Proteomes" id="UP000828390"/>
    </source>
</evidence>
<sequence>MCFRRCKTTPSFVAENHVYEDTTYLDNSRQYTTLKDVNSSPYELATSIGGLNANAAAVDENVYAAINENDV</sequence>
<proteinExistence type="predicted"/>
<keyword evidence="2" id="KW-1185">Reference proteome</keyword>
<organism evidence="1 2">
    <name type="scientific">Dreissena polymorpha</name>
    <name type="common">Zebra mussel</name>
    <name type="synonym">Mytilus polymorpha</name>
    <dbReference type="NCBI Taxonomy" id="45954"/>
    <lineage>
        <taxon>Eukaryota</taxon>
        <taxon>Metazoa</taxon>
        <taxon>Spiralia</taxon>
        <taxon>Lophotrochozoa</taxon>
        <taxon>Mollusca</taxon>
        <taxon>Bivalvia</taxon>
        <taxon>Autobranchia</taxon>
        <taxon>Heteroconchia</taxon>
        <taxon>Euheterodonta</taxon>
        <taxon>Imparidentia</taxon>
        <taxon>Neoheterodontei</taxon>
        <taxon>Myida</taxon>
        <taxon>Dreissenoidea</taxon>
        <taxon>Dreissenidae</taxon>
        <taxon>Dreissena</taxon>
    </lineage>
</organism>
<name>A0A9D4IEB7_DREPO</name>
<accession>A0A9D4IEB7</accession>
<comment type="caution">
    <text evidence="1">The sequence shown here is derived from an EMBL/GenBank/DDBJ whole genome shotgun (WGS) entry which is preliminary data.</text>
</comment>
<reference evidence="1" key="1">
    <citation type="journal article" date="2019" name="bioRxiv">
        <title>The Genome of the Zebra Mussel, Dreissena polymorpha: A Resource for Invasive Species Research.</title>
        <authorList>
            <person name="McCartney M.A."/>
            <person name="Auch B."/>
            <person name="Kono T."/>
            <person name="Mallez S."/>
            <person name="Zhang Y."/>
            <person name="Obille A."/>
            <person name="Becker A."/>
            <person name="Abrahante J.E."/>
            <person name="Garbe J."/>
            <person name="Badalamenti J.P."/>
            <person name="Herman A."/>
            <person name="Mangelson H."/>
            <person name="Liachko I."/>
            <person name="Sullivan S."/>
            <person name="Sone E.D."/>
            <person name="Koren S."/>
            <person name="Silverstein K.A.T."/>
            <person name="Beckman K.B."/>
            <person name="Gohl D.M."/>
        </authorList>
    </citation>
    <scope>NUCLEOTIDE SEQUENCE</scope>
    <source>
        <strain evidence="1">Duluth1</strain>
        <tissue evidence="1">Whole animal</tissue>
    </source>
</reference>
<protein>
    <submittedName>
        <fullName evidence="1">Uncharacterized protein</fullName>
    </submittedName>
</protein>
<dbReference type="EMBL" id="JAIWYP010000009">
    <property type="protein sequence ID" value="KAH3772236.1"/>
    <property type="molecule type" value="Genomic_DNA"/>
</dbReference>
<gene>
    <name evidence="1" type="ORF">DPMN_173574</name>
</gene>
<dbReference type="Proteomes" id="UP000828390">
    <property type="component" value="Unassembled WGS sequence"/>
</dbReference>
<dbReference type="AlphaFoldDB" id="A0A9D4IEB7"/>
<reference evidence="1" key="2">
    <citation type="submission" date="2020-11" db="EMBL/GenBank/DDBJ databases">
        <authorList>
            <person name="McCartney M.A."/>
            <person name="Auch B."/>
            <person name="Kono T."/>
            <person name="Mallez S."/>
            <person name="Becker A."/>
            <person name="Gohl D.M."/>
            <person name="Silverstein K.A.T."/>
            <person name="Koren S."/>
            <person name="Bechman K.B."/>
            <person name="Herman A."/>
            <person name="Abrahante J.E."/>
            <person name="Garbe J."/>
        </authorList>
    </citation>
    <scope>NUCLEOTIDE SEQUENCE</scope>
    <source>
        <strain evidence="1">Duluth1</strain>
        <tissue evidence="1">Whole animal</tissue>
    </source>
</reference>
<evidence type="ECO:0000313" key="1">
    <source>
        <dbReference type="EMBL" id="KAH3772236.1"/>
    </source>
</evidence>